<comment type="caution">
    <text evidence="4">The sequence shown here is derived from an EMBL/GenBank/DDBJ whole genome shotgun (WGS) entry which is preliminary data.</text>
</comment>
<dbReference type="CDD" id="cd12384">
    <property type="entry name" value="RRM_RBM24_RBM38_like"/>
    <property type="match status" value="1"/>
</dbReference>
<dbReference type="GO" id="GO:0003723">
    <property type="term" value="F:RNA binding"/>
    <property type="evidence" value="ECO:0007669"/>
    <property type="project" value="UniProtKB-UniRule"/>
</dbReference>
<evidence type="ECO:0000313" key="4">
    <source>
        <dbReference type="EMBL" id="RRT42597.1"/>
    </source>
</evidence>
<dbReference type="AlphaFoldDB" id="A0A426XSZ3"/>
<dbReference type="PANTHER" id="PTHR11176">
    <property type="entry name" value="BOULE-RELATED"/>
    <property type="match status" value="1"/>
</dbReference>
<name>A0A426XSZ3_ENSVE</name>
<dbReference type="PANTHER" id="PTHR11176:SF16">
    <property type="entry name" value="OS01G0876800 PROTEIN"/>
    <property type="match status" value="1"/>
</dbReference>
<proteinExistence type="predicted"/>
<dbReference type="Proteomes" id="UP000287651">
    <property type="component" value="Unassembled WGS sequence"/>
</dbReference>
<reference evidence="4 5" key="1">
    <citation type="journal article" date="2014" name="Agronomy (Basel)">
        <title>A Draft Genome Sequence for Ensete ventricosum, the Drought-Tolerant Tree Against Hunger.</title>
        <authorList>
            <person name="Harrison J."/>
            <person name="Moore K.A."/>
            <person name="Paszkiewicz K."/>
            <person name="Jones T."/>
            <person name="Grant M."/>
            <person name="Ambacheew D."/>
            <person name="Muzemil S."/>
            <person name="Studholme D.J."/>
        </authorList>
    </citation>
    <scope>NUCLEOTIDE SEQUENCE [LARGE SCALE GENOMIC DNA]</scope>
</reference>
<organism evidence="4 5">
    <name type="scientific">Ensete ventricosum</name>
    <name type="common">Abyssinian banana</name>
    <name type="synonym">Musa ensete</name>
    <dbReference type="NCBI Taxonomy" id="4639"/>
    <lineage>
        <taxon>Eukaryota</taxon>
        <taxon>Viridiplantae</taxon>
        <taxon>Streptophyta</taxon>
        <taxon>Embryophyta</taxon>
        <taxon>Tracheophyta</taxon>
        <taxon>Spermatophyta</taxon>
        <taxon>Magnoliopsida</taxon>
        <taxon>Liliopsida</taxon>
        <taxon>Zingiberales</taxon>
        <taxon>Musaceae</taxon>
        <taxon>Ensete</taxon>
    </lineage>
</organism>
<dbReference type="PROSITE" id="PS50102">
    <property type="entry name" value="RRM"/>
    <property type="match status" value="1"/>
</dbReference>
<keyword evidence="1 2" id="KW-0694">RNA-binding</keyword>
<dbReference type="SMART" id="SM00360">
    <property type="entry name" value="RRM"/>
    <property type="match status" value="1"/>
</dbReference>
<sequence length="393" mass="41708">MVIKYACSMVRLMLERRTAGHGYLPPFGINLAEAQVGPYTFALALAGGVVRKKKSSRLKTKVLTAEAARALLSNPNRPRALWDLAVPFRRPSRQGQANVTAKGILVVHGNVRAISVKLVVQKIRCCNFCQKDLGGVKEEGQGRGELLRELIRMAPSLAGQFGDTTYTKIFVGGLAWETQSDTVRQHFEQFGEILEAVVITDKNTGRSKGYGFVTFREPAAATRACVDPSPVIDGRRANCNLASLGAQRSRPTTPPYAFPSPASFPHYAIQHGATAQYPVYGAAAGIMTGNAAFYPYFQFGQGNGGAATALASGHGYSVAYPPVLHYSAVASTTGLAGLVQHFGGPLSIAPTPPAHAGMTMALTAPALSSPATYPHRLIPAPFSASTSPEQPLA</sequence>
<evidence type="ECO:0000313" key="5">
    <source>
        <dbReference type="Proteomes" id="UP000287651"/>
    </source>
</evidence>
<gene>
    <name evidence="4" type="ORF">B296_00034258</name>
</gene>
<dbReference type="FunFam" id="3.30.70.330:FF:000250">
    <property type="entry name" value="RNA-binding (RRM/RBD/RNP motifs) family protein"/>
    <property type="match status" value="1"/>
</dbReference>
<dbReference type="Gene3D" id="3.30.70.330">
    <property type="match status" value="1"/>
</dbReference>
<feature type="domain" description="RRM" evidence="3">
    <location>
        <begin position="167"/>
        <end position="244"/>
    </location>
</feature>
<dbReference type="EMBL" id="AMZH03017726">
    <property type="protein sequence ID" value="RRT42597.1"/>
    <property type="molecule type" value="Genomic_DNA"/>
</dbReference>
<dbReference type="InterPro" id="IPR012677">
    <property type="entry name" value="Nucleotide-bd_a/b_plait_sf"/>
</dbReference>
<protein>
    <recommendedName>
        <fullName evidence="3">RRM domain-containing protein</fullName>
    </recommendedName>
</protein>
<dbReference type="InterPro" id="IPR035979">
    <property type="entry name" value="RBD_domain_sf"/>
</dbReference>
<evidence type="ECO:0000259" key="3">
    <source>
        <dbReference type="PROSITE" id="PS50102"/>
    </source>
</evidence>
<dbReference type="SUPFAM" id="SSF54928">
    <property type="entry name" value="RNA-binding domain, RBD"/>
    <property type="match status" value="1"/>
</dbReference>
<accession>A0A426XSZ3</accession>
<dbReference type="InterPro" id="IPR000504">
    <property type="entry name" value="RRM_dom"/>
</dbReference>
<evidence type="ECO:0000256" key="1">
    <source>
        <dbReference type="ARBA" id="ARBA00022884"/>
    </source>
</evidence>
<dbReference type="Pfam" id="PF00076">
    <property type="entry name" value="RRM_1"/>
    <property type="match status" value="1"/>
</dbReference>
<evidence type="ECO:0000256" key="2">
    <source>
        <dbReference type="PROSITE-ProRule" id="PRU00176"/>
    </source>
</evidence>